<comment type="caution">
    <text evidence="1">The sequence shown here is derived from an EMBL/GenBank/DDBJ whole genome shotgun (WGS) entry which is preliminary data.</text>
</comment>
<gene>
    <name evidence="1" type="ORF">GHO28_25640</name>
</gene>
<dbReference type="RefSeq" id="WP_153334181.1">
    <property type="nucleotide sequence ID" value="NZ_CP181271.1"/>
</dbReference>
<dbReference type="AlphaFoldDB" id="A0A6A7ZFF1"/>
<dbReference type="Proteomes" id="UP000466863">
    <property type="component" value="Unassembled WGS sequence"/>
</dbReference>
<proteinExistence type="predicted"/>
<protein>
    <submittedName>
        <fullName evidence="1">Uncharacterized protein</fullName>
    </submittedName>
</protein>
<accession>A0A6A7ZFF1</accession>
<name>A0A6A7ZFF1_9PSED</name>
<sequence length="302" mass="34281">MNENLIEAQKFIALKRYLVFLSEFPGILEQMKLRSDEYKGSGHELFSPLDIQALMRNAASNETHWRSIVELVPVLGIMGNRIVEQTYHFLQEFEHEVKKLSHSAQTNTLKDLPHQNFTPITSGTHTPLNHSNIKDLINNLGTLVEECAFTSTLFSQMLMEDSNTTHSFFAHFIDSLLTPICLCHPFVSKLSIYYHDELLNSVFSQTYLTPFLKPLSTANNYDSYLKALSDLHVSARQAGSDLRFLCSSMLLFFRRIDTGLKSNSLQTTLRLASTSFIQITSLLEGLKETSHALTRLSSTLQL</sequence>
<reference evidence="1 2" key="1">
    <citation type="submission" date="2019-10" db="EMBL/GenBank/DDBJ databases">
        <title>Evaluation of single-gene subtyping targets for Pseudomonas.</title>
        <authorList>
            <person name="Reichler S.J."/>
            <person name="Orsi R.H."/>
            <person name="Wiedmann M."/>
            <person name="Martin N.H."/>
            <person name="Murphy S.I."/>
        </authorList>
    </citation>
    <scope>NUCLEOTIDE SEQUENCE [LARGE SCALE GENOMIC DNA]</scope>
    <source>
        <strain evidence="1 2">FSL R10-1876</strain>
    </source>
</reference>
<evidence type="ECO:0000313" key="1">
    <source>
        <dbReference type="EMBL" id="MQU45857.1"/>
    </source>
</evidence>
<dbReference type="EMBL" id="WIVV01000209">
    <property type="protein sequence ID" value="MQU45857.1"/>
    <property type="molecule type" value="Genomic_DNA"/>
</dbReference>
<evidence type="ECO:0000313" key="2">
    <source>
        <dbReference type="Proteomes" id="UP000466863"/>
    </source>
</evidence>
<organism evidence="1 2">
    <name type="scientific">Pseudomonas helleri</name>
    <dbReference type="NCBI Taxonomy" id="1608996"/>
    <lineage>
        <taxon>Bacteria</taxon>
        <taxon>Pseudomonadati</taxon>
        <taxon>Pseudomonadota</taxon>
        <taxon>Gammaproteobacteria</taxon>
        <taxon>Pseudomonadales</taxon>
        <taxon>Pseudomonadaceae</taxon>
        <taxon>Pseudomonas</taxon>
    </lineage>
</organism>